<dbReference type="GeneID" id="61767153"/>
<reference evidence="1 2" key="1">
    <citation type="journal article" date="2018" name="Plant Biotechnol. Rep.">
        <title>Diversity and antifungal activity of endophytic bacteria associated with Panax ginseng seedlings.</title>
        <authorList>
            <person name="Park J.M."/>
            <person name="Hong C.E."/>
            <person name="Jo S.H."/>
        </authorList>
    </citation>
    <scope>NUCLEOTIDE SEQUENCE [LARGE SCALE GENOMIC DNA]</scope>
    <source>
        <strain evidence="1 2">PgKB20</strain>
    </source>
</reference>
<organism evidence="1 2">
    <name type="scientific">Bacillus safensis</name>
    <dbReference type="NCBI Taxonomy" id="561879"/>
    <lineage>
        <taxon>Bacteria</taxon>
        <taxon>Bacillati</taxon>
        <taxon>Bacillota</taxon>
        <taxon>Bacilli</taxon>
        <taxon>Bacillales</taxon>
        <taxon>Bacillaceae</taxon>
        <taxon>Bacillus</taxon>
    </lineage>
</organism>
<keyword evidence="2" id="KW-1185">Reference proteome</keyword>
<dbReference type="EMBL" id="CP043404">
    <property type="protein sequence ID" value="QEK62193.1"/>
    <property type="molecule type" value="Genomic_DNA"/>
</dbReference>
<proteinExistence type="predicted"/>
<gene>
    <name evidence="1" type="ORF">FX981_00357</name>
</gene>
<dbReference type="Proteomes" id="UP000325032">
    <property type="component" value="Chromosome"/>
</dbReference>
<dbReference type="RefSeq" id="WP_149125746.1">
    <property type="nucleotide sequence ID" value="NZ_CP043404.1"/>
</dbReference>
<dbReference type="AlphaFoldDB" id="A0A5C0WEF7"/>
<protein>
    <submittedName>
        <fullName evidence="1">Uncharacterized protein</fullName>
    </submittedName>
</protein>
<accession>A0A5C0WEF7</accession>
<evidence type="ECO:0000313" key="1">
    <source>
        <dbReference type="EMBL" id="QEK62193.1"/>
    </source>
</evidence>
<evidence type="ECO:0000313" key="2">
    <source>
        <dbReference type="Proteomes" id="UP000325032"/>
    </source>
</evidence>
<sequence length="80" mass="9510">MKVLRFEYENNRFELHAMFIDDISSMKDNDIQRDMLKKSEKIVEVALGFEGYLKVESFSTYEENNSVYCSYTFGKDNKKT</sequence>
<name>A0A5C0WEF7_BACIA</name>